<dbReference type="KEGG" id="kfl:Kfla_2987"/>
<reference evidence="3" key="1">
    <citation type="submission" date="2009-09" db="EMBL/GenBank/DDBJ databases">
        <title>The complete genome of Kribbella flavida DSM 17836.</title>
        <authorList>
            <consortium name="US DOE Joint Genome Institute (JGI-PGF)"/>
            <person name="Lucas S."/>
            <person name="Copeland A."/>
            <person name="Lapidus A."/>
            <person name="Glavina del Rio T."/>
            <person name="Dalin E."/>
            <person name="Tice H."/>
            <person name="Bruce D."/>
            <person name="Goodwin L."/>
            <person name="Pitluck S."/>
            <person name="Kyrpides N."/>
            <person name="Mavromatis K."/>
            <person name="Ivanova N."/>
            <person name="Saunders E."/>
            <person name="Brettin T."/>
            <person name="Detter J.C."/>
            <person name="Han C."/>
            <person name="Larimer F."/>
            <person name="Land M."/>
            <person name="Hauser L."/>
            <person name="Markowitz V."/>
            <person name="Cheng J.-F."/>
            <person name="Hugenholtz P."/>
            <person name="Woyke T."/>
            <person name="Wu D."/>
            <person name="Pukall R."/>
            <person name="Klenk H.-P."/>
            <person name="Eisen J.A."/>
        </authorList>
    </citation>
    <scope>NUCLEOTIDE SEQUENCE [LARGE SCALE GENOMIC DNA]</scope>
    <source>
        <strain evidence="3">DSM 17836 / JCM 10339 / NBRC 14399</strain>
    </source>
</reference>
<dbReference type="OrthoDB" id="8481923at2"/>
<feature type="transmembrane region" description="Helical" evidence="1">
    <location>
        <begin position="108"/>
        <end position="126"/>
    </location>
</feature>
<keyword evidence="1" id="KW-0812">Transmembrane</keyword>
<evidence type="ECO:0000313" key="3">
    <source>
        <dbReference type="Proteomes" id="UP000007967"/>
    </source>
</evidence>
<accession>D2Q1R3</accession>
<dbReference type="EMBL" id="CP001736">
    <property type="protein sequence ID" value="ADB32052.1"/>
    <property type="molecule type" value="Genomic_DNA"/>
</dbReference>
<dbReference type="HOGENOM" id="CLU_063873_1_0_11"/>
<gene>
    <name evidence="2" type="ordered locus">Kfla_2987</name>
</gene>
<name>D2Q1R3_KRIFD</name>
<evidence type="ECO:0008006" key="4">
    <source>
        <dbReference type="Google" id="ProtNLM"/>
    </source>
</evidence>
<keyword evidence="1" id="KW-1133">Transmembrane helix</keyword>
<organism evidence="2 3">
    <name type="scientific">Kribbella flavida (strain DSM 17836 / JCM 10339 / NBRC 14399)</name>
    <dbReference type="NCBI Taxonomy" id="479435"/>
    <lineage>
        <taxon>Bacteria</taxon>
        <taxon>Bacillati</taxon>
        <taxon>Actinomycetota</taxon>
        <taxon>Actinomycetes</taxon>
        <taxon>Propionibacteriales</taxon>
        <taxon>Kribbellaceae</taxon>
        <taxon>Kribbella</taxon>
    </lineage>
</organism>
<evidence type="ECO:0000313" key="2">
    <source>
        <dbReference type="EMBL" id="ADB32052.1"/>
    </source>
</evidence>
<sequence>MPFPLAHPAAVLPFVRRPFVASALVAGALAPDLLYLDPLYDLATRQIHGSFTLTLTHQFTSALWLNPLLALLALVVFHWVLKRPLVALAPPSLAGRLKPSGRRPTANYLLWAAISLVIGGFTHVLWDSFTHYDGYFVRQWGFLTANLTPTWDVNRVLQYLSSIGGILLIVLWLYRWWQRTTPEPVDPERYLSPPARYAVLAAAAVAGLAGAIVTVVRTAQEDDARVGEAVLRLSLTGLGTGAAAALAMYVVGWHVFRRRRQPVTAV</sequence>
<dbReference type="RefSeq" id="WP_012920608.1">
    <property type="nucleotide sequence ID" value="NC_013729.1"/>
</dbReference>
<protein>
    <recommendedName>
        <fullName evidence="4">DUF4184 domain-containing protein</fullName>
    </recommendedName>
</protein>
<dbReference type="Pfam" id="PF13803">
    <property type="entry name" value="DUF4184"/>
    <property type="match status" value="1"/>
</dbReference>
<evidence type="ECO:0000256" key="1">
    <source>
        <dbReference type="SAM" id="Phobius"/>
    </source>
</evidence>
<dbReference type="AlphaFoldDB" id="D2Q1R3"/>
<feature type="transmembrane region" description="Helical" evidence="1">
    <location>
        <begin position="229"/>
        <end position="251"/>
    </location>
</feature>
<feature type="transmembrane region" description="Helical" evidence="1">
    <location>
        <begin position="197"/>
        <end position="217"/>
    </location>
</feature>
<feature type="transmembrane region" description="Helical" evidence="1">
    <location>
        <begin position="156"/>
        <end position="177"/>
    </location>
</feature>
<dbReference type="Proteomes" id="UP000007967">
    <property type="component" value="Chromosome"/>
</dbReference>
<feature type="transmembrane region" description="Helical" evidence="1">
    <location>
        <begin position="62"/>
        <end position="81"/>
    </location>
</feature>
<dbReference type="InterPro" id="IPR025238">
    <property type="entry name" value="DUF4184"/>
</dbReference>
<dbReference type="eggNOG" id="ENOG5032Z70">
    <property type="taxonomic scope" value="Bacteria"/>
</dbReference>
<proteinExistence type="predicted"/>
<keyword evidence="3" id="KW-1185">Reference proteome</keyword>
<dbReference type="STRING" id="479435.Kfla_2987"/>
<reference evidence="2 3" key="2">
    <citation type="journal article" date="2010" name="Stand. Genomic Sci.">
        <title>Complete genome sequence of Kribbella flavida type strain (IFO 14399).</title>
        <authorList>
            <person name="Pukall R."/>
            <person name="Lapidus A."/>
            <person name="Glavina Del Rio T."/>
            <person name="Copeland A."/>
            <person name="Tice H."/>
            <person name="Cheng J.-F."/>
            <person name="Lucas S."/>
            <person name="Chen F."/>
            <person name="Nolan M."/>
            <person name="LaButti K."/>
            <person name="Pati A."/>
            <person name="Ivanova N."/>
            <person name="Mavrommatis K."/>
            <person name="Mikhailova N."/>
            <person name="Pitluck S."/>
            <person name="Bruce D."/>
            <person name="Goodwin L."/>
            <person name="Land M."/>
            <person name="Hauser L."/>
            <person name="Chang Y.-J."/>
            <person name="Jeffries C.D."/>
            <person name="Chen A."/>
            <person name="Palaniappan K."/>
            <person name="Chain P."/>
            <person name="Rohde M."/>
            <person name="Goeker M."/>
            <person name="Bristow J."/>
            <person name="Eisen J.A."/>
            <person name="Markowitz V."/>
            <person name="Hugenholtz P."/>
            <person name="Kyrpides N.C."/>
            <person name="Klenk H.-P."/>
            <person name="Brettin T."/>
        </authorList>
    </citation>
    <scope>NUCLEOTIDE SEQUENCE [LARGE SCALE GENOMIC DNA]</scope>
    <source>
        <strain evidence="3">DSM 17836 / JCM 10339 / NBRC 14399</strain>
    </source>
</reference>
<keyword evidence="1" id="KW-0472">Membrane</keyword>